<dbReference type="Gene3D" id="3.30.70.330">
    <property type="match status" value="4"/>
</dbReference>
<feature type="region of interest" description="Disordered" evidence="4">
    <location>
        <begin position="537"/>
        <end position="568"/>
    </location>
</feature>
<feature type="compositionally biased region" description="Basic and acidic residues" evidence="4">
    <location>
        <begin position="316"/>
        <end position="327"/>
    </location>
</feature>
<evidence type="ECO:0000256" key="1">
    <source>
        <dbReference type="ARBA" id="ARBA00022737"/>
    </source>
</evidence>
<dbReference type="GeneID" id="63819966"/>
<dbReference type="SUPFAM" id="SSF54928">
    <property type="entry name" value="RNA-binding domain, RBD"/>
    <property type="match status" value="3"/>
</dbReference>
<keyword evidence="1" id="KW-0677">Repeat</keyword>
<keyword evidence="2 3" id="KW-0694">RNA-binding</keyword>
<dbReference type="InterPro" id="IPR012677">
    <property type="entry name" value="Nucleotide-bd_a/b_plait_sf"/>
</dbReference>
<dbReference type="OrthoDB" id="2786002at2759"/>
<evidence type="ECO:0000259" key="5">
    <source>
        <dbReference type="PROSITE" id="PS50102"/>
    </source>
</evidence>
<gene>
    <name evidence="6" type="ORF">LAESUDRAFT_556763</name>
</gene>
<feature type="compositionally biased region" description="Polar residues" evidence="4">
    <location>
        <begin position="72"/>
        <end position="94"/>
    </location>
</feature>
<dbReference type="GO" id="GO:0003723">
    <property type="term" value="F:RNA binding"/>
    <property type="evidence" value="ECO:0007669"/>
    <property type="project" value="UniProtKB-UniRule"/>
</dbReference>
<dbReference type="CDD" id="cd00590">
    <property type="entry name" value="RRM_SF"/>
    <property type="match status" value="3"/>
</dbReference>
<dbReference type="SMART" id="SM00360">
    <property type="entry name" value="RRM"/>
    <property type="match status" value="3"/>
</dbReference>
<evidence type="ECO:0000313" key="7">
    <source>
        <dbReference type="Proteomes" id="UP000076871"/>
    </source>
</evidence>
<evidence type="ECO:0000256" key="4">
    <source>
        <dbReference type="SAM" id="MobiDB-lite"/>
    </source>
</evidence>
<feature type="domain" description="RRM" evidence="5">
    <location>
        <begin position="226"/>
        <end position="305"/>
    </location>
</feature>
<dbReference type="InterPro" id="IPR035979">
    <property type="entry name" value="RBD_domain_sf"/>
</dbReference>
<protein>
    <recommendedName>
        <fullName evidence="5">RRM domain-containing protein</fullName>
    </recommendedName>
</protein>
<feature type="compositionally biased region" description="Polar residues" evidence="4">
    <location>
        <begin position="125"/>
        <end position="138"/>
    </location>
</feature>
<dbReference type="InterPro" id="IPR000504">
    <property type="entry name" value="RRM_dom"/>
</dbReference>
<dbReference type="STRING" id="1314785.A0A165B726"/>
<dbReference type="InParanoid" id="A0A165B726"/>
<name>A0A165B726_9APHY</name>
<dbReference type="PROSITE" id="PS50102">
    <property type="entry name" value="RRM"/>
    <property type="match status" value="3"/>
</dbReference>
<reference evidence="6 7" key="1">
    <citation type="journal article" date="2016" name="Mol. Biol. Evol.">
        <title>Comparative Genomics of Early-Diverging Mushroom-Forming Fungi Provides Insights into the Origins of Lignocellulose Decay Capabilities.</title>
        <authorList>
            <person name="Nagy L.G."/>
            <person name="Riley R."/>
            <person name="Tritt A."/>
            <person name="Adam C."/>
            <person name="Daum C."/>
            <person name="Floudas D."/>
            <person name="Sun H."/>
            <person name="Yadav J.S."/>
            <person name="Pangilinan J."/>
            <person name="Larsson K.H."/>
            <person name="Matsuura K."/>
            <person name="Barry K."/>
            <person name="Labutti K."/>
            <person name="Kuo R."/>
            <person name="Ohm R.A."/>
            <person name="Bhattacharya S.S."/>
            <person name="Shirouzu T."/>
            <person name="Yoshinaga Y."/>
            <person name="Martin F.M."/>
            <person name="Grigoriev I.V."/>
            <person name="Hibbett D.S."/>
        </authorList>
    </citation>
    <scope>NUCLEOTIDE SEQUENCE [LARGE SCALE GENOMIC DNA]</scope>
    <source>
        <strain evidence="6 7">93-53</strain>
    </source>
</reference>
<dbReference type="Pfam" id="PF00076">
    <property type="entry name" value="RRM_1"/>
    <property type="match status" value="3"/>
</dbReference>
<feature type="region of interest" description="Disordered" evidence="4">
    <location>
        <begin position="61"/>
        <end position="138"/>
    </location>
</feature>
<dbReference type="AlphaFoldDB" id="A0A165B726"/>
<feature type="region of interest" description="Disordered" evidence="4">
    <location>
        <begin position="311"/>
        <end position="330"/>
    </location>
</feature>
<keyword evidence="7" id="KW-1185">Reference proteome</keyword>
<accession>A0A165B726</accession>
<dbReference type="EMBL" id="KV427687">
    <property type="protein sequence ID" value="KZT00395.1"/>
    <property type="molecule type" value="Genomic_DNA"/>
</dbReference>
<evidence type="ECO:0000313" key="6">
    <source>
        <dbReference type="EMBL" id="KZT00395.1"/>
    </source>
</evidence>
<evidence type="ECO:0000256" key="3">
    <source>
        <dbReference type="PROSITE-ProRule" id="PRU00176"/>
    </source>
</evidence>
<sequence>MLTTIRARTRAAIAIKSQLYLHTGSVTQRPSRPVTLLHCYQNTTALLATRASLSFNGRCAHSTREVPDQDGEPSSKNADAVSSQDRSTVPSSDVSKAFEEDDDASFGVMGTDTSSSMEELPESPRLSSDPSQKPPTSTLFVGLLPPFVKEQEISNLFEAYGDVKVRMRTTSTGQNYGFAHVDFPSRQHATMAMAEHQEAPFSIRGRSLNFEFSRATITDKQPEPNRTIYVANVPFNSNEEDIGNVFESFGEIERVRMEYDDQGWSRGVAHIAFRHPADAQAVTERQMTKGFELEGRRLFVQYARNSSDGVKRLRVSRPEDDDREGQGIREPMLPSEVLRVSNLPARRGVTEQDIRELFAPFDAKVKAVRFAIFADRPRTYAHVEFATKLQTERIMNAHQQSPLKLWNVVDLILDYATPVVHSLYDPYHKLYTPAVTGDAMDVKALFGRFADNIVDVQFHPKPYVDPSIRSAFIEFDTIANATAAKNEFDGKEIRPGLRFALEYARPRMRMSRKGPRTGPPIGSEKRLALAEEKVTKAMQKRRNLETTQMRAFAKRAMSKSNRPDLKDY</sequence>
<dbReference type="Proteomes" id="UP000076871">
    <property type="component" value="Unassembled WGS sequence"/>
</dbReference>
<dbReference type="RefSeq" id="XP_040758135.1">
    <property type="nucleotide sequence ID" value="XM_040902935.1"/>
</dbReference>
<evidence type="ECO:0000256" key="2">
    <source>
        <dbReference type="ARBA" id="ARBA00022884"/>
    </source>
</evidence>
<feature type="domain" description="RRM" evidence="5">
    <location>
        <begin position="137"/>
        <end position="215"/>
    </location>
</feature>
<dbReference type="PANTHER" id="PTHR24012">
    <property type="entry name" value="RNA BINDING PROTEIN"/>
    <property type="match status" value="1"/>
</dbReference>
<proteinExistence type="predicted"/>
<organism evidence="6 7">
    <name type="scientific">Laetiporus sulphureus 93-53</name>
    <dbReference type="NCBI Taxonomy" id="1314785"/>
    <lineage>
        <taxon>Eukaryota</taxon>
        <taxon>Fungi</taxon>
        <taxon>Dikarya</taxon>
        <taxon>Basidiomycota</taxon>
        <taxon>Agaricomycotina</taxon>
        <taxon>Agaricomycetes</taxon>
        <taxon>Polyporales</taxon>
        <taxon>Laetiporus</taxon>
    </lineage>
</organism>
<feature type="domain" description="RRM" evidence="5">
    <location>
        <begin position="336"/>
        <end position="418"/>
    </location>
</feature>